<geneLocation type="plasmid" evidence="1">
    <name>pYE854</name>
</geneLocation>
<dbReference type="PATRIC" id="fig|630.128.peg.4527"/>
<dbReference type="RefSeq" id="WP_012291335.1">
    <property type="nucleotide sequence ID" value="NC_010377.1"/>
</dbReference>
<dbReference type="EMBL" id="AM905950">
    <property type="protein sequence ID" value="CAP20187.1"/>
    <property type="molecule type" value="Genomic_DNA"/>
</dbReference>
<dbReference type="AlphaFoldDB" id="B0RKT0"/>
<reference evidence="1" key="1">
    <citation type="journal article" date="2008" name="J. Bacteriol.">
        <title>Genetic and functional properties of the self-transmissible Yersinia enterocolitica plasmid pYE854, which mobilizes the virulence plasmid pYV.</title>
        <authorList>
            <person name="Hammerl J.A."/>
            <person name="Klein I."/>
            <person name="Lanka E."/>
            <person name="Appel B."/>
            <person name="Hertwig S."/>
        </authorList>
    </citation>
    <scope>NUCLEOTIDE SEQUENCE [LARGE SCALE GENOMIC DNA]</scope>
    <source>
        <strain evidence="1">29854</strain>
        <plasmid evidence="1">pYE854</plasmid>
    </source>
</reference>
<proteinExistence type="predicted"/>
<organism evidence="1">
    <name type="scientific">Yersinia enterocolitica</name>
    <dbReference type="NCBI Taxonomy" id="630"/>
    <lineage>
        <taxon>Bacteria</taxon>
        <taxon>Pseudomonadati</taxon>
        <taxon>Pseudomonadota</taxon>
        <taxon>Gammaproteobacteria</taxon>
        <taxon>Enterobacterales</taxon>
        <taxon>Yersiniaceae</taxon>
        <taxon>Yersinia</taxon>
    </lineage>
</organism>
<dbReference type="Gene3D" id="3.40.50.300">
    <property type="entry name" value="P-loop containing nucleotide triphosphate hydrolases"/>
    <property type="match status" value="1"/>
</dbReference>
<evidence type="ECO:0008006" key="2">
    <source>
        <dbReference type="Google" id="ProtNLM"/>
    </source>
</evidence>
<dbReference type="InterPro" id="IPR027417">
    <property type="entry name" value="P-loop_NTPase"/>
</dbReference>
<evidence type="ECO:0000313" key="1">
    <source>
        <dbReference type="EMBL" id="CAP20187.1"/>
    </source>
</evidence>
<accession>B0RKT0</accession>
<dbReference type="KEGG" id="yef:FORC2_p058"/>
<sequence>MSDVKAFNNCMSVFWRQHEAEFSRFLTSKTGDSEKAADPEKTKVIIVTLAETTPVLEAANLQQDLRRAGIEPWAWVVNNSLAAAQVGRSKNSLNEWKGLPLDMRLINSCAIMG</sequence>
<name>B0RKT0_YEREN</name>
<protein>
    <recommendedName>
        <fullName evidence="2">Arsenical pump-driving ATPase</fullName>
    </recommendedName>
</protein>
<keyword evidence="1" id="KW-0614">Plasmid</keyword>